<dbReference type="CDD" id="cd03255">
    <property type="entry name" value="ABC_MJ0796_LolCDE_FtsE"/>
    <property type="match status" value="1"/>
</dbReference>
<dbReference type="GO" id="GO:0003677">
    <property type="term" value="F:DNA binding"/>
    <property type="evidence" value="ECO:0007669"/>
    <property type="project" value="InterPro"/>
</dbReference>
<keyword evidence="3 6" id="KW-0067">ATP-binding</keyword>
<proteinExistence type="predicted"/>
<dbReference type="GO" id="GO:0098796">
    <property type="term" value="C:membrane protein complex"/>
    <property type="evidence" value="ECO:0007669"/>
    <property type="project" value="UniProtKB-ARBA"/>
</dbReference>
<dbReference type="SMART" id="SM00382">
    <property type="entry name" value="AAA"/>
    <property type="match status" value="1"/>
</dbReference>
<dbReference type="Proteomes" id="UP000317371">
    <property type="component" value="Unassembled WGS sequence"/>
</dbReference>
<dbReference type="Gene3D" id="3.40.50.300">
    <property type="entry name" value="P-loop containing nucleotide triphosphate hydrolases"/>
    <property type="match status" value="1"/>
</dbReference>
<dbReference type="GO" id="GO:0016887">
    <property type="term" value="F:ATP hydrolysis activity"/>
    <property type="evidence" value="ECO:0007669"/>
    <property type="project" value="InterPro"/>
</dbReference>
<feature type="region of interest" description="Disordered" evidence="4">
    <location>
        <begin position="325"/>
        <end position="348"/>
    </location>
</feature>
<dbReference type="SMART" id="SM00966">
    <property type="entry name" value="SpoVT_AbrB"/>
    <property type="match status" value="1"/>
</dbReference>
<feature type="domain" description="ABC transporter" evidence="5">
    <location>
        <begin position="6"/>
        <end position="247"/>
    </location>
</feature>
<dbReference type="Pfam" id="PF00005">
    <property type="entry name" value="ABC_tran"/>
    <property type="match status" value="1"/>
</dbReference>
<dbReference type="EMBL" id="VIGC01000012">
    <property type="protein sequence ID" value="TQE95709.1"/>
    <property type="molecule type" value="Genomic_DNA"/>
</dbReference>
<dbReference type="SUPFAM" id="SSF52540">
    <property type="entry name" value="P-loop containing nucleoside triphosphate hydrolases"/>
    <property type="match status" value="1"/>
</dbReference>
<keyword evidence="2" id="KW-0547">Nucleotide-binding</keyword>
<dbReference type="InterPro" id="IPR015854">
    <property type="entry name" value="ABC_transpr_LolD-like"/>
</dbReference>
<evidence type="ECO:0000256" key="2">
    <source>
        <dbReference type="ARBA" id="ARBA00022741"/>
    </source>
</evidence>
<sequence>MSEPFILCEGLVKIYQVAELEMVALQGLNLTIEQGELVGIVGASGSGKSTLMNILGGLDRPTAGKVRVDGHDLLKMPDRQLNRYRREKVGFVWQQSTRNLVPYLNAIQNVMLPMTLAGVTGREKRRRAAELLEIVGLGDRMYHHVPELSGGEQQRVAIAVALANNPTLLLADEPTGELDSVTAKAIYRTFQMLTRELGITTLIVSHDPGIARHVDRVVAIRDGMLASETIRHAATPQPTADGESPATEEEEHSFAELVVLDSAGRVHIPQEFLEQLNIQGRAQLELTEEGILIRPAVHTRTEQVRVDGNGATDGVLKVAVQEEQPAANGKQRGGVRRLFGRLGRRKKE</sequence>
<gene>
    <name evidence="6" type="ORF">FKZ61_11350</name>
</gene>
<dbReference type="AlphaFoldDB" id="A0A540VG19"/>
<dbReference type="GO" id="GO:0005524">
    <property type="term" value="F:ATP binding"/>
    <property type="evidence" value="ECO:0007669"/>
    <property type="project" value="UniProtKB-KW"/>
</dbReference>
<keyword evidence="1" id="KW-0813">Transport</keyword>
<name>A0A540VG19_9CHLR</name>
<feature type="region of interest" description="Disordered" evidence="4">
    <location>
        <begin position="231"/>
        <end position="252"/>
    </location>
</feature>
<dbReference type="FunFam" id="3.40.50.300:FF:000032">
    <property type="entry name" value="Export ABC transporter ATP-binding protein"/>
    <property type="match status" value="1"/>
</dbReference>
<keyword evidence="7" id="KW-1185">Reference proteome</keyword>
<comment type="caution">
    <text evidence="6">The sequence shown here is derived from an EMBL/GenBank/DDBJ whole genome shotgun (WGS) entry which is preliminary data.</text>
</comment>
<evidence type="ECO:0000313" key="7">
    <source>
        <dbReference type="Proteomes" id="UP000317371"/>
    </source>
</evidence>
<dbReference type="InParanoid" id="A0A540VG19"/>
<evidence type="ECO:0000313" key="6">
    <source>
        <dbReference type="EMBL" id="TQE95709.1"/>
    </source>
</evidence>
<dbReference type="InterPro" id="IPR003439">
    <property type="entry name" value="ABC_transporter-like_ATP-bd"/>
</dbReference>
<dbReference type="PROSITE" id="PS00211">
    <property type="entry name" value="ABC_TRANSPORTER_1"/>
    <property type="match status" value="1"/>
</dbReference>
<dbReference type="InterPro" id="IPR017871">
    <property type="entry name" value="ABC_transporter-like_CS"/>
</dbReference>
<feature type="compositionally biased region" description="Basic residues" evidence="4">
    <location>
        <begin position="333"/>
        <end position="348"/>
    </location>
</feature>
<dbReference type="GO" id="GO:0022857">
    <property type="term" value="F:transmembrane transporter activity"/>
    <property type="evidence" value="ECO:0007669"/>
    <property type="project" value="TreeGrafter"/>
</dbReference>
<accession>A0A540VG19</accession>
<dbReference type="InterPro" id="IPR017911">
    <property type="entry name" value="MacB-like_ATP-bd"/>
</dbReference>
<reference evidence="6 7" key="1">
    <citation type="submission" date="2019-06" db="EMBL/GenBank/DDBJ databases">
        <title>Genome sequence of Litorilinea aerophila BAA-2444.</title>
        <authorList>
            <person name="Maclea K.S."/>
            <person name="Maurais E.G."/>
            <person name="Iannazzi L.C."/>
        </authorList>
    </citation>
    <scope>NUCLEOTIDE SEQUENCE [LARGE SCALE GENOMIC DNA]</scope>
    <source>
        <strain evidence="6 7">ATCC BAA-2444</strain>
    </source>
</reference>
<evidence type="ECO:0000256" key="1">
    <source>
        <dbReference type="ARBA" id="ARBA00022448"/>
    </source>
</evidence>
<dbReference type="PANTHER" id="PTHR24220:SF685">
    <property type="entry name" value="ABC TRANSPORTER RELATED"/>
    <property type="match status" value="1"/>
</dbReference>
<organism evidence="6 7">
    <name type="scientific">Litorilinea aerophila</name>
    <dbReference type="NCBI Taxonomy" id="1204385"/>
    <lineage>
        <taxon>Bacteria</taxon>
        <taxon>Bacillati</taxon>
        <taxon>Chloroflexota</taxon>
        <taxon>Caldilineae</taxon>
        <taxon>Caldilineales</taxon>
        <taxon>Caldilineaceae</taxon>
        <taxon>Litorilinea</taxon>
    </lineage>
</organism>
<evidence type="ECO:0000256" key="4">
    <source>
        <dbReference type="SAM" id="MobiDB-lite"/>
    </source>
</evidence>
<dbReference type="OrthoDB" id="9804270at2"/>
<evidence type="ECO:0000259" key="5">
    <source>
        <dbReference type="PROSITE" id="PS50893"/>
    </source>
</evidence>
<dbReference type="InterPro" id="IPR007159">
    <property type="entry name" value="SpoVT-AbrB_dom"/>
</dbReference>
<protein>
    <submittedName>
        <fullName evidence="6">ABC transporter ATP-binding protein</fullName>
    </submittedName>
</protein>
<dbReference type="PANTHER" id="PTHR24220">
    <property type="entry name" value="IMPORT ATP-BINDING PROTEIN"/>
    <property type="match status" value="1"/>
</dbReference>
<dbReference type="InterPro" id="IPR003593">
    <property type="entry name" value="AAA+_ATPase"/>
</dbReference>
<dbReference type="PROSITE" id="PS50893">
    <property type="entry name" value="ABC_TRANSPORTER_2"/>
    <property type="match status" value="1"/>
</dbReference>
<dbReference type="InterPro" id="IPR027417">
    <property type="entry name" value="P-loop_NTPase"/>
</dbReference>
<evidence type="ECO:0000256" key="3">
    <source>
        <dbReference type="ARBA" id="ARBA00022840"/>
    </source>
</evidence>
<dbReference type="GO" id="GO:0005886">
    <property type="term" value="C:plasma membrane"/>
    <property type="evidence" value="ECO:0007669"/>
    <property type="project" value="TreeGrafter"/>
</dbReference>
<dbReference type="RefSeq" id="WP_141610244.1">
    <property type="nucleotide sequence ID" value="NZ_VIGC02000012.1"/>
</dbReference>